<evidence type="ECO:0000313" key="1">
    <source>
        <dbReference type="EMBL" id="MBB6328796.1"/>
    </source>
</evidence>
<evidence type="ECO:0000313" key="2">
    <source>
        <dbReference type="Proteomes" id="UP000588604"/>
    </source>
</evidence>
<sequence>MKVRLFSLIALVGVVFSCKDVEEPSPNNRIEGVYEFVSEGNNGWTEKKFNFVDLMEFNSDGTVTGEGYTTEIGSDEILGHRSYFSGTYSISGDKVTISYSESYFMGIADINYLPKEELTLAQGTDNIGSFSILENYSELMSICPNNGACGTPISFIRVE</sequence>
<evidence type="ECO:0008006" key="3">
    <source>
        <dbReference type="Google" id="ProtNLM"/>
    </source>
</evidence>
<reference evidence="1 2" key="1">
    <citation type="submission" date="2020-08" db="EMBL/GenBank/DDBJ databases">
        <title>Genomic Encyclopedia of Type Strains, Phase IV (KMG-IV): sequencing the most valuable type-strain genomes for metagenomic binning, comparative biology and taxonomic classification.</title>
        <authorList>
            <person name="Goeker M."/>
        </authorList>
    </citation>
    <scope>NUCLEOTIDE SEQUENCE [LARGE SCALE GENOMIC DNA]</scope>
    <source>
        <strain evidence="1 2">DSM 102044</strain>
    </source>
</reference>
<keyword evidence="2" id="KW-1185">Reference proteome</keyword>
<dbReference type="RefSeq" id="WP_184498237.1">
    <property type="nucleotide sequence ID" value="NZ_JACIJO010000005.1"/>
</dbReference>
<dbReference type="AlphaFoldDB" id="A0A841MXM8"/>
<gene>
    <name evidence="1" type="ORF">FHS59_004455</name>
</gene>
<dbReference type="EMBL" id="JACIJO010000005">
    <property type="protein sequence ID" value="MBB6328796.1"/>
    <property type="molecule type" value="Genomic_DNA"/>
</dbReference>
<dbReference type="PROSITE" id="PS51257">
    <property type="entry name" value="PROKAR_LIPOPROTEIN"/>
    <property type="match status" value="1"/>
</dbReference>
<dbReference type="Proteomes" id="UP000588604">
    <property type="component" value="Unassembled WGS sequence"/>
</dbReference>
<accession>A0A841MXM8</accession>
<comment type="caution">
    <text evidence="1">The sequence shown here is derived from an EMBL/GenBank/DDBJ whole genome shotgun (WGS) entry which is preliminary data.</text>
</comment>
<organism evidence="1 2">
    <name type="scientific">Algoriphagus iocasae</name>
    <dbReference type="NCBI Taxonomy" id="1836499"/>
    <lineage>
        <taxon>Bacteria</taxon>
        <taxon>Pseudomonadati</taxon>
        <taxon>Bacteroidota</taxon>
        <taxon>Cytophagia</taxon>
        <taxon>Cytophagales</taxon>
        <taxon>Cyclobacteriaceae</taxon>
        <taxon>Algoriphagus</taxon>
    </lineage>
</organism>
<name>A0A841MXM8_9BACT</name>
<proteinExistence type="predicted"/>
<protein>
    <recommendedName>
        <fullName evidence="3">Lipocalin-like domain-containing protein</fullName>
    </recommendedName>
</protein>